<evidence type="ECO:0000259" key="3">
    <source>
        <dbReference type="PROSITE" id="PS50206"/>
    </source>
</evidence>
<dbReference type="SUPFAM" id="SSF52821">
    <property type="entry name" value="Rhodanese/Cell cycle control phosphatase"/>
    <property type="match status" value="1"/>
</dbReference>
<proteinExistence type="predicted"/>
<gene>
    <name evidence="4" type="ORF">K1X11_015990</name>
</gene>
<feature type="transmembrane region" description="Helical" evidence="2">
    <location>
        <begin position="89"/>
        <end position="110"/>
    </location>
</feature>
<dbReference type="RefSeq" id="WP_221031246.1">
    <property type="nucleotide sequence ID" value="NZ_CP139781.1"/>
</dbReference>
<feature type="transmembrane region" description="Helical" evidence="2">
    <location>
        <begin position="165"/>
        <end position="188"/>
    </location>
</feature>
<dbReference type="PANTHER" id="PTHR44086">
    <property type="entry name" value="THIOSULFATE SULFURTRANSFERASE RDL2, MITOCHONDRIAL-RELATED"/>
    <property type="match status" value="1"/>
</dbReference>
<keyword evidence="5" id="KW-1185">Reference proteome</keyword>
<dbReference type="Proteomes" id="UP000738431">
    <property type="component" value="Chromosome"/>
</dbReference>
<dbReference type="SMART" id="SM00450">
    <property type="entry name" value="RHOD"/>
    <property type="match status" value="1"/>
</dbReference>
<dbReference type="InterPro" id="IPR007272">
    <property type="entry name" value="Sulf_transp_TsuA/YedE"/>
</dbReference>
<keyword evidence="2" id="KW-0812">Transmembrane</keyword>
<feature type="compositionally biased region" description="Basic residues" evidence="1">
    <location>
        <begin position="409"/>
        <end position="418"/>
    </location>
</feature>
<feature type="transmembrane region" description="Helical" evidence="2">
    <location>
        <begin position="122"/>
        <end position="145"/>
    </location>
</feature>
<dbReference type="PROSITE" id="PS50206">
    <property type="entry name" value="RHODANESE_3"/>
    <property type="match status" value="1"/>
</dbReference>
<feature type="transmembrane region" description="Helical" evidence="2">
    <location>
        <begin position="15"/>
        <end position="32"/>
    </location>
</feature>
<name>A0ABZ1C4N1_9BACT</name>
<feature type="transmembrane region" description="Helical" evidence="2">
    <location>
        <begin position="53"/>
        <end position="77"/>
    </location>
</feature>
<feature type="region of interest" description="Disordered" evidence="1">
    <location>
        <begin position="383"/>
        <end position="418"/>
    </location>
</feature>
<evidence type="ECO:0000313" key="4">
    <source>
        <dbReference type="EMBL" id="WRQ86317.1"/>
    </source>
</evidence>
<dbReference type="Gene3D" id="3.40.250.10">
    <property type="entry name" value="Rhodanese-like domain"/>
    <property type="match status" value="1"/>
</dbReference>
<evidence type="ECO:0000256" key="1">
    <source>
        <dbReference type="SAM" id="MobiDB-lite"/>
    </source>
</evidence>
<evidence type="ECO:0000256" key="2">
    <source>
        <dbReference type="SAM" id="Phobius"/>
    </source>
</evidence>
<accession>A0ABZ1C4N1</accession>
<evidence type="ECO:0000313" key="5">
    <source>
        <dbReference type="Proteomes" id="UP000738431"/>
    </source>
</evidence>
<protein>
    <submittedName>
        <fullName evidence="4">YeeE/YedE thiosulfate transporter family protein</fullName>
    </submittedName>
</protein>
<dbReference type="Pfam" id="PF00581">
    <property type="entry name" value="Rhodanese"/>
    <property type="match status" value="1"/>
</dbReference>
<dbReference type="Pfam" id="PF04143">
    <property type="entry name" value="Sulf_transp"/>
    <property type="match status" value="1"/>
</dbReference>
<reference evidence="4 5" key="2">
    <citation type="submission" date="2023-12" db="EMBL/GenBank/DDBJ databases">
        <title>Description of an unclassified Opitutus bacterium of Verrucomicrobiota.</title>
        <authorList>
            <person name="Zhang D.-F."/>
        </authorList>
    </citation>
    <scope>NUCLEOTIDE SEQUENCE [LARGE SCALE GENOMIC DNA]</scope>
    <source>
        <strain evidence="4 5">WL0086</strain>
    </source>
</reference>
<sequence length="418" mass="44671">MPAPFYKFGLFGEEMSLIVAFLIGIAFGFILERAGFGNARVLAAQFYFKELRVLKVMFTAIITAMVGLTLLSAAGFVDLSLVYLTSTYIWPQIIGGILLGIGFVIGGYCPGTSCVSAATGRIDGIVYLGGIIVGLFAYGEIYPSIADFAHSTPLGKLTLPELLHIPYGFLVLAVVVMAIIAFVAAEWAEGRFGGRRPDLDSLLAPARRFAPSRKLAGALLGLGVIAALAGNPYRGVEGRIDTRTLALEAANPADQLAVRDLADRLVQGRNDLLIVDVRDADAYATYRIPGAINVPLASLTADFVPRNERILFYSDSELQAAQAWLLMRSLGYDHSYLLRGGLDAWKQEVLFPAPASENPTPEQTADFAARAAVAKFFGGTPRADAASGGDGMPQLLAPPPPTEVPVLATRKKKKKEGC</sequence>
<dbReference type="EMBL" id="CP139781">
    <property type="protein sequence ID" value="WRQ86317.1"/>
    <property type="molecule type" value="Genomic_DNA"/>
</dbReference>
<dbReference type="InterPro" id="IPR001763">
    <property type="entry name" value="Rhodanese-like_dom"/>
</dbReference>
<dbReference type="CDD" id="cd00158">
    <property type="entry name" value="RHOD"/>
    <property type="match status" value="1"/>
</dbReference>
<dbReference type="PANTHER" id="PTHR44086:SF10">
    <property type="entry name" value="THIOSULFATE SULFURTRANSFERASE_RHODANESE-LIKE DOMAIN-CONTAINING PROTEIN 3"/>
    <property type="match status" value="1"/>
</dbReference>
<keyword evidence="2" id="KW-1133">Transmembrane helix</keyword>
<reference evidence="4 5" key="1">
    <citation type="submission" date="2021-08" db="EMBL/GenBank/DDBJ databases">
        <authorList>
            <person name="Zhang D."/>
            <person name="Zhang A."/>
            <person name="Wang L."/>
        </authorList>
    </citation>
    <scope>NUCLEOTIDE SEQUENCE [LARGE SCALE GENOMIC DNA]</scope>
    <source>
        <strain evidence="4 5">WL0086</strain>
    </source>
</reference>
<feature type="domain" description="Rhodanese" evidence="3">
    <location>
        <begin position="268"/>
        <end position="354"/>
    </location>
</feature>
<organism evidence="4 5">
    <name type="scientific">Actomonas aquatica</name>
    <dbReference type="NCBI Taxonomy" id="2866162"/>
    <lineage>
        <taxon>Bacteria</taxon>
        <taxon>Pseudomonadati</taxon>
        <taxon>Verrucomicrobiota</taxon>
        <taxon>Opitutia</taxon>
        <taxon>Opitutales</taxon>
        <taxon>Opitutaceae</taxon>
        <taxon>Actomonas</taxon>
    </lineage>
</organism>
<keyword evidence="2" id="KW-0472">Membrane</keyword>
<dbReference type="InterPro" id="IPR036873">
    <property type="entry name" value="Rhodanese-like_dom_sf"/>
</dbReference>